<dbReference type="Pfam" id="PF25973">
    <property type="entry name" value="BSH_CzcB"/>
    <property type="match status" value="1"/>
</dbReference>
<comment type="subcellular location">
    <subcellularLocation>
        <location evidence="1">Cell envelope</location>
    </subcellularLocation>
</comment>
<comment type="caution">
    <text evidence="5">The sequence shown here is derived from an EMBL/GenBank/DDBJ whole genome shotgun (WGS) entry which is preliminary data.</text>
</comment>
<dbReference type="Proteomes" id="UP000298180">
    <property type="component" value="Unassembled WGS sequence"/>
</dbReference>
<protein>
    <submittedName>
        <fullName evidence="5">HlyD family efflux transporter periplasmic adaptor subunit</fullName>
    </submittedName>
</protein>
<dbReference type="AlphaFoldDB" id="A0A4Z0BKI3"/>
<dbReference type="InterPro" id="IPR050465">
    <property type="entry name" value="UPF0194_transport"/>
</dbReference>
<sequence length="459" mass="49273">MDLSSPPPQSAGPLATEPLLLGPLAAALSRAGLAESAAGFGAELCDLLGCARVAIGVLDDGVLRLAGSSHPAELQPGQPATAALLDAMQEALDQHQPVAWPPLEHHDLITLAHRQLAAAGAACSVPLVDGTRVVGAMTLERTSGRFAAVELPLLQDLSRLAAPVFELKRQLALPWHVRLVETVRERLAAPRQRRFAVGGAIAFVLIALAVPLPWRVSAPGRLEGSVQRAVVAASDGFLQQANVRPGDRVRAGQVLAELASQDLELERRRRESEVRQHEGALRAAQAGADRAQMVTFQAKAAEAQALLSLVEMQLQRARIEAPFDGIVIKGDLSQNLGAPVQRGDVLMVLAPNDSFRLILEVDEADIGSVKTGQTGRLALTAQPDRTLRFVTRRVVPIATTAEGRNYFEVEATLDEAVPELRPGLSGIGKVDVGWRPIAWLLAHRAVDWLRLAWWKVTPW</sequence>
<name>A0A4Z0BKI3_9BURK</name>
<dbReference type="PANTHER" id="PTHR32347:SF23">
    <property type="entry name" value="BLL5650 PROTEIN"/>
    <property type="match status" value="1"/>
</dbReference>
<dbReference type="InterPro" id="IPR058647">
    <property type="entry name" value="BSH_CzcB-like"/>
</dbReference>
<proteinExistence type="predicted"/>
<dbReference type="Gene3D" id="1.10.287.470">
    <property type="entry name" value="Helix hairpin bin"/>
    <property type="match status" value="1"/>
</dbReference>
<keyword evidence="2" id="KW-0175">Coiled coil</keyword>
<dbReference type="Gene3D" id="2.40.50.100">
    <property type="match status" value="1"/>
</dbReference>
<evidence type="ECO:0000313" key="6">
    <source>
        <dbReference type="Proteomes" id="UP000298180"/>
    </source>
</evidence>
<accession>A0A4Z0BKI3</accession>
<dbReference type="RefSeq" id="WP_135265509.1">
    <property type="nucleotide sequence ID" value="NZ_SMLM01000004.1"/>
</dbReference>
<evidence type="ECO:0000313" key="5">
    <source>
        <dbReference type="EMBL" id="TFY99281.1"/>
    </source>
</evidence>
<evidence type="ECO:0000259" key="3">
    <source>
        <dbReference type="Pfam" id="PF01590"/>
    </source>
</evidence>
<dbReference type="PANTHER" id="PTHR32347">
    <property type="entry name" value="EFFLUX SYSTEM COMPONENT YKNX-RELATED"/>
    <property type="match status" value="1"/>
</dbReference>
<dbReference type="SUPFAM" id="SSF111369">
    <property type="entry name" value="HlyD-like secretion proteins"/>
    <property type="match status" value="1"/>
</dbReference>
<gene>
    <name evidence="5" type="ORF">EZ313_22220</name>
</gene>
<dbReference type="OrthoDB" id="9806939at2"/>
<evidence type="ECO:0000256" key="2">
    <source>
        <dbReference type="ARBA" id="ARBA00023054"/>
    </source>
</evidence>
<dbReference type="EMBL" id="SMLM01000004">
    <property type="protein sequence ID" value="TFY99281.1"/>
    <property type="molecule type" value="Genomic_DNA"/>
</dbReference>
<evidence type="ECO:0000259" key="4">
    <source>
        <dbReference type="Pfam" id="PF25973"/>
    </source>
</evidence>
<evidence type="ECO:0000256" key="1">
    <source>
        <dbReference type="ARBA" id="ARBA00004196"/>
    </source>
</evidence>
<dbReference type="InterPro" id="IPR003018">
    <property type="entry name" value="GAF"/>
</dbReference>
<reference evidence="5 6" key="1">
    <citation type="submission" date="2019-03" db="EMBL/GenBank/DDBJ databases">
        <title>Ramlibacter henchirensis DSM 14656, whole genome shotgun sequence.</title>
        <authorList>
            <person name="Zhang X."/>
            <person name="Feng G."/>
            <person name="Zhu H."/>
        </authorList>
    </citation>
    <scope>NUCLEOTIDE SEQUENCE [LARGE SCALE GENOMIC DNA]</scope>
    <source>
        <strain evidence="5 6">DSM 14656</strain>
    </source>
</reference>
<dbReference type="InterPro" id="IPR029016">
    <property type="entry name" value="GAF-like_dom_sf"/>
</dbReference>
<organism evidence="5 6">
    <name type="scientific">Ramlibacter henchirensis</name>
    <dbReference type="NCBI Taxonomy" id="204072"/>
    <lineage>
        <taxon>Bacteria</taxon>
        <taxon>Pseudomonadati</taxon>
        <taxon>Pseudomonadota</taxon>
        <taxon>Betaproteobacteria</taxon>
        <taxon>Burkholderiales</taxon>
        <taxon>Comamonadaceae</taxon>
        <taxon>Ramlibacter</taxon>
    </lineage>
</organism>
<dbReference type="SUPFAM" id="SSF55781">
    <property type="entry name" value="GAF domain-like"/>
    <property type="match status" value="1"/>
</dbReference>
<dbReference type="Gene3D" id="3.30.450.40">
    <property type="match status" value="1"/>
</dbReference>
<dbReference type="Gene3D" id="2.40.30.170">
    <property type="match status" value="1"/>
</dbReference>
<keyword evidence="6" id="KW-1185">Reference proteome</keyword>
<feature type="domain" description="CzcB-like barrel-sandwich hybrid" evidence="4">
    <location>
        <begin position="229"/>
        <end position="332"/>
    </location>
</feature>
<feature type="domain" description="GAF" evidence="3">
    <location>
        <begin position="43"/>
        <end position="162"/>
    </location>
</feature>
<dbReference type="GO" id="GO:0030313">
    <property type="term" value="C:cell envelope"/>
    <property type="evidence" value="ECO:0007669"/>
    <property type="project" value="UniProtKB-SubCell"/>
</dbReference>
<dbReference type="Pfam" id="PF01590">
    <property type="entry name" value="GAF"/>
    <property type="match status" value="1"/>
</dbReference>